<feature type="region of interest" description="Disordered" evidence="1">
    <location>
        <begin position="85"/>
        <end position="118"/>
    </location>
</feature>
<feature type="compositionally biased region" description="Polar residues" evidence="1">
    <location>
        <begin position="99"/>
        <end position="111"/>
    </location>
</feature>
<dbReference type="EMBL" id="CAJEWN010003182">
    <property type="protein sequence ID" value="CAD2206784.1"/>
    <property type="molecule type" value="Genomic_DNA"/>
</dbReference>
<dbReference type="OrthoDB" id="377209at2759"/>
<name>A0A6V7Y5H2_MELEN</name>
<evidence type="ECO:0000313" key="3">
    <source>
        <dbReference type="Proteomes" id="UP000580250"/>
    </source>
</evidence>
<evidence type="ECO:0000313" key="2">
    <source>
        <dbReference type="EMBL" id="CAD2206784.1"/>
    </source>
</evidence>
<organism evidence="2 3">
    <name type="scientific">Meloidogyne enterolobii</name>
    <name type="common">Root-knot nematode worm</name>
    <name type="synonym">Meloidogyne mayaguensis</name>
    <dbReference type="NCBI Taxonomy" id="390850"/>
    <lineage>
        <taxon>Eukaryota</taxon>
        <taxon>Metazoa</taxon>
        <taxon>Ecdysozoa</taxon>
        <taxon>Nematoda</taxon>
        <taxon>Chromadorea</taxon>
        <taxon>Rhabditida</taxon>
        <taxon>Tylenchina</taxon>
        <taxon>Tylenchomorpha</taxon>
        <taxon>Tylenchoidea</taxon>
        <taxon>Meloidogynidae</taxon>
        <taxon>Meloidogyninae</taxon>
        <taxon>Meloidogyne</taxon>
    </lineage>
</organism>
<dbReference type="AlphaFoldDB" id="A0A6V7Y5H2"/>
<reference evidence="2 3" key="1">
    <citation type="submission" date="2020-08" db="EMBL/GenBank/DDBJ databases">
        <authorList>
            <person name="Koutsovoulos G."/>
            <person name="Danchin GJ E."/>
        </authorList>
    </citation>
    <scope>NUCLEOTIDE SEQUENCE [LARGE SCALE GENOMIC DNA]</scope>
</reference>
<gene>
    <name evidence="2" type="ORF">MENT_LOCUS60678</name>
</gene>
<proteinExistence type="predicted"/>
<dbReference type="Proteomes" id="UP000580250">
    <property type="component" value="Unassembled WGS sequence"/>
</dbReference>
<accession>A0A6V7Y5H2</accession>
<sequence>MEKYKRKREEEEKGLLEEAYEEFRETFEDGIVKTSKIFIRGDVVNPDKTDSNIQKSTVYKPAPVIQIKNNLEVAKKLAQETAKKIMSSVDSNPQKDKQQQILPEQDITLNRPSKPGTC</sequence>
<comment type="caution">
    <text evidence="2">The sequence shown here is derived from an EMBL/GenBank/DDBJ whole genome shotgun (WGS) entry which is preliminary data.</text>
</comment>
<evidence type="ECO:0000256" key="1">
    <source>
        <dbReference type="SAM" id="MobiDB-lite"/>
    </source>
</evidence>
<protein>
    <submittedName>
        <fullName evidence="2">Uncharacterized protein</fullName>
    </submittedName>
</protein>